<keyword evidence="3" id="KW-1185">Reference proteome</keyword>
<sequence>TTVLLYHCHAATYNNVSAGGGHHDEARANERAASQVRPPSQPFGITPRTSSTEAEPFRRRAPLLQSLRIVAQGLVQLDNGQRTTGDLSLSSMPSRRTARSSNARKTPSDRPKAPPVVLFFLVHLHRPPSAQSPLPRETIHATLAGRPVPKRRSGANAEDQVGGHDAKREHPTPRARQRGLRRCARPPAPCPPLGRALLLASVRRLSSPPASPPPPSPPHAHAHNSLSLPLSLSELGEKEKKKNKKRKNHSTFTTLYPHPASRVAPTPRRLTMAADAAATNADAPAAANKFVAAFTDPERAALKQLRDRLPLLTARLPPAEGEDQKNACGADAPAPPPPTPPPPQLWGVPLAADSTDPRLDVILIKFLRARSLHVDATAAMLAASLAWREKFCVDAILDERFPEDVFRNVGYLHKTDRDGRPVCFNAYGNLAPEVFADVDRFVRWRVQFMEKGIRQGVDFVNADSMVQVLHPTESAFGFVSSVAPSNFISSSSIATLALAFFPPFWIKMMARSLPRFFLIDRDI</sequence>
<dbReference type="CDD" id="cd00170">
    <property type="entry name" value="SEC14"/>
    <property type="match status" value="1"/>
</dbReference>
<evidence type="ECO:0000313" key="2">
    <source>
        <dbReference type="EMBL" id="KAG5461755.1"/>
    </source>
</evidence>
<proteinExistence type="predicted"/>
<feature type="compositionally biased region" description="Basic and acidic residues" evidence="1">
    <location>
        <begin position="161"/>
        <end position="172"/>
    </location>
</feature>
<dbReference type="PANTHER" id="PTHR45932">
    <property type="entry name" value="PATELLIN-1"/>
    <property type="match status" value="1"/>
</dbReference>
<reference evidence="2 3" key="1">
    <citation type="journal article" name="Sci. Rep.">
        <title>Genome-scale phylogenetic analyses confirm Olpidium as the closest living zoosporic fungus to the non-flagellated, terrestrial fungi.</title>
        <authorList>
            <person name="Chang Y."/>
            <person name="Rochon D."/>
            <person name="Sekimoto S."/>
            <person name="Wang Y."/>
            <person name="Chovatia M."/>
            <person name="Sandor L."/>
            <person name="Salamov A."/>
            <person name="Grigoriev I.V."/>
            <person name="Stajich J.E."/>
            <person name="Spatafora J.W."/>
        </authorList>
    </citation>
    <scope>NUCLEOTIDE SEQUENCE [LARGE SCALE GENOMIC DNA]</scope>
    <source>
        <strain evidence="2">S191</strain>
    </source>
</reference>
<dbReference type="InterPro" id="IPR036273">
    <property type="entry name" value="CRAL/TRIO_N_dom_sf"/>
</dbReference>
<evidence type="ECO:0000313" key="3">
    <source>
        <dbReference type="Proteomes" id="UP000673691"/>
    </source>
</evidence>
<feature type="region of interest" description="Disordered" evidence="1">
    <location>
        <begin position="204"/>
        <end position="224"/>
    </location>
</feature>
<feature type="region of interest" description="Disordered" evidence="1">
    <location>
        <begin position="238"/>
        <end position="263"/>
    </location>
</feature>
<dbReference type="InterPro" id="IPR044834">
    <property type="entry name" value="PATL"/>
</dbReference>
<dbReference type="InterPro" id="IPR001251">
    <property type="entry name" value="CRAL-TRIO_dom"/>
</dbReference>
<dbReference type="SUPFAM" id="SSF52087">
    <property type="entry name" value="CRAL/TRIO domain"/>
    <property type="match status" value="1"/>
</dbReference>
<dbReference type="Proteomes" id="UP000673691">
    <property type="component" value="Unassembled WGS sequence"/>
</dbReference>
<feature type="compositionally biased region" description="Basic and acidic residues" evidence="1">
    <location>
        <begin position="21"/>
        <end position="30"/>
    </location>
</feature>
<feature type="region of interest" description="Disordered" evidence="1">
    <location>
        <begin position="16"/>
        <end position="58"/>
    </location>
</feature>
<feature type="region of interest" description="Disordered" evidence="1">
    <location>
        <begin position="318"/>
        <end position="347"/>
    </location>
</feature>
<gene>
    <name evidence="2" type="ORF">BJ554DRAFT_5998</name>
</gene>
<feature type="compositionally biased region" description="Pro residues" evidence="1">
    <location>
        <begin position="333"/>
        <end position="344"/>
    </location>
</feature>
<dbReference type="Gene3D" id="3.40.525.10">
    <property type="entry name" value="CRAL-TRIO lipid binding domain"/>
    <property type="match status" value="1"/>
</dbReference>
<dbReference type="InterPro" id="IPR036865">
    <property type="entry name" value="CRAL-TRIO_dom_sf"/>
</dbReference>
<feature type="region of interest" description="Disordered" evidence="1">
    <location>
        <begin position="142"/>
        <end position="190"/>
    </location>
</feature>
<dbReference type="OrthoDB" id="75724at2759"/>
<dbReference type="GO" id="GO:0008289">
    <property type="term" value="F:lipid binding"/>
    <property type="evidence" value="ECO:0007669"/>
    <property type="project" value="InterPro"/>
</dbReference>
<dbReference type="AlphaFoldDB" id="A0A8H7ZYM6"/>
<dbReference type="EMBL" id="JAEFCI010003177">
    <property type="protein sequence ID" value="KAG5461755.1"/>
    <property type="molecule type" value="Genomic_DNA"/>
</dbReference>
<organism evidence="2 3">
    <name type="scientific">Olpidium bornovanus</name>
    <dbReference type="NCBI Taxonomy" id="278681"/>
    <lineage>
        <taxon>Eukaryota</taxon>
        <taxon>Fungi</taxon>
        <taxon>Fungi incertae sedis</taxon>
        <taxon>Olpidiomycota</taxon>
        <taxon>Olpidiomycotina</taxon>
        <taxon>Olpidiomycetes</taxon>
        <taxon>Olpidiales</taxon>
        <taxon>Olpidiaceae</taxon>
        <taxon>Olpidium</taxon>
    </lineage>
</organism>
<dbReference type="SUPFAM" id="SSF46938">
    <property type="entry name" value="CRAL/TRIO N-terminal domain"/>
    <property type="match status" value="1"/>
</dbReference>
<feature type="compositionally biased region" description="Polar residues" evidence="1">
    <location>
        <begin position="81"/>
        <end position="105"/>
    </location>
</feature>
<dbReference type="PANTHER" id="PTHR45932:SF17">
    <property type="entry name" value="CELLULAR RETINALDEHYDE-BINDING_TRIPLE FUNCTION DOMAIN-CONTAINING PROTEIN"/>
    <property type="match status" value="1"/>
</dbReference>
<feature type="compositionally biased region" description="Basic residues" evidence="1">
    <location>
        <begin position="173"/>
        <end position="184"/>
    </location>
</feature>
<name>A0A8H7ZYM6_9FUNG</name>
<evidence type="ECO:0008006" key="4">
    <source>
        <dbReference type="Google" id="ProtNLM"/>
    </source>
</evidence>
<feature type="non-terminal residue" evidence="2">
    <location>
        <position position="1"/>
    </location>
</feature>
<feature type="non-terminal residue" evidence="2">
    <location>
        <position position="523"/>
    </location>
</feature>
<feature type="region of interest" description="Disordered" evidence="1">
    <location>
        <begin position="81"/>
        <end position="113"/>
    </location>
</feature>
<feature type="compositionally biased region" description="Pro residues" evidence="1">
    <location>
        <begin position="209"/>
        <end position="218"/>
    </location>
</feature>
<comment type="caution">
    <text evidence="2">The sequence shown here is derived from an EMBL/GenBank/DDBJ whole genome shotgun (WGS) entry which is preliminary data.</text>
</comment>
<accession>A0A8H7ZYM6</accession>
<evidence type="ECO:0000256" key="1">
    <source>
        <dbReference type="SAM" id="MobiDB-lite"/>
    </source>
</evidence>
<protein>
    <recommendedName>
        <fullName evidence="4">CRAL/TRIO N-terminal domain-containing protein</fullName>
    </recommendedName>
</protein>